<dbReference type="InterPro" id="IPR010862">
    <property type="entry name" value="DUF1493"/>
</dbReference>
<feature type="domain" description="Carrier" evidence="1">
    <location>
        <begin position="9"/>
        <end position="91"/>
    </location>
</feature>
<name>A0ABS5ZJQ6_9GAMM</name>
<evidence type="ECO:0000259" key="1">
    <source>
        <dbReference type="PROSITE" id="PS50075"/>
    </source>
</evidence>
<dbReference type="RefSeq" id="WP_215822520.1">
    <property type="nucleotide sequence ID" value="NZ_JAGSOY010000196.1"/>
</dbReference>
<protein>
    <submittedName>
        <fullName evidence="2">DUF1493 family protein</fullName>
    </submittedName>
</protein>
<dbReference type="InterPro" id="IPR036736">
    <property type="entry name" value="ACP-like_sf"/>
</dbReference>
<proteinExistence type="predicted"/>
<comment type="caution">
    <text evidence="2">The sequence shown here is derived from an EMBL/GenBank/DDBJ whole genome shotgun (WGS) entry which is preliminary data.</text>
</comment>
<dbReference type="EMBL" id="JAGSOY010000196">
    <property type="protein sequence ID" value="MBU2714257.1"/>
    <property type="molecule type" value="Genomic_DNA"/>
</dbReference>
<dbReference type="InterPro" id="IPR009081">
    <property type="entry name" value="PP-bd_ACP"/>
</dbReference>
<evidence type="ECO:0000313" key="3">
    <source>
        <dbReference type="Proteomes" id="UP000690515"/>
    </source>
</evidence>
<organism evidence="2 3">
    <name type="scientific">Zooshikella harenae</name>
    <dbReference type="NCBI Taxonomy" id="2827238"/>
    <lineage>
        <taxon>Bacteria</taxon>
        <taxon>Pseudomonadati</taxon>
        <taxon>Pseudomonadota</taxon>
        <taxon>Gammaproteobacteria</taxon>
        <taxon>Oceanospirillales</taxon>
        <taxon>Zooshikellaceae</taxon>
        <taxon>Zooshikella</taxon>
    </lineage>
</organism>
<gene>
    <name evidence="2" type="ORF">KCG35_24730</name>
</gene>
<dbReference type="Proteomes" id="UP000690515">
    <property type="component" value="Unassembled WGS sequence"/>
</dbReference>
<dbReference type="Pfam" id="PF07377">
    <property type="entry name" value="DUF1493"/>
    <property type="match status" value="1"/>
</dbReference>
<sequence>MSKSNDSDNDVYQTLTAFLTDWLSIRKTTKLTPSTRIFHDLGVDGDDAVELLEAYSEKFQVNLDKFSINQYFGEEAPLNPLDLVTYLLRGKLQADKKPLTIKDLLDGIEKGHLK</sequence>
<dbReference type="PROSITE" id="PS50075">
    <property type="entry name" value="CARRIER"/>
    <property type="match status" value="1"/>
</dbReference>
<dbReference type="SUPFAM" id="SSF47336">
    <property type="entry name" value="ACP-like"/>
    <property type="match status" value="1"/>
</dbReference>
<accession>A0ABS5ZJQ6</accession>
<dbReference type="Gene3D" id="1.10.1200.10">
    <property type="entry name" value="ACP-like"/>
    <property type="match status" value="1"/>
</dbReference>
<reference evidence="2 3" key="1">
    <citation type="submission" date="2021-04" db="EMBL/GenBank/DDBJ databases">
        <authorList>
            <person name="Pira H."/>
            <person name="Risdian C."/>
            <person name="Wink J."/>
        </authorList>
    </citation>
    <scope>NUCLEOTIDE SEQUENCE [LARGE SCALE GENOMIC DNA]</scope>
    <source>
        <strain evidence="2 3">WH53</strain>
    </source>
</reference>
<keyword evidence="3" id="KW-1185">Reference proteome</keyword>
<evidence type="ECO:0000313" key="2">
    <source>
        <dbReference type="EMBL" id="MBU2714257.1"/>
    </source>
</evidence>